<evidence type="ECO:0000313" key="1">
    <source>
        <dbReference type="EMBL" id="KAG4305349.1"/>
    </source>
</evidence>
<comment type="caution">
    <text evidence="1">The sequence shown here is derived from an EMBL/GenBank/DDBJ whole genome shotgun (WGS) entry which is preliminary data.</text>
</comment>
<name>A0ACB7CC76_9ASCO</name>
<organism evidence="1 2">
    <name type="scientific">Pneumocystis oryctolagi</name>
    <dbReference type="NCBI Taxonomy" id="42067"/>
    <lineage>
        <taxon>Eukaryota</taxon>
        <taxon>Fungi</taxon>
        <taxon>Dikarya</taxon>
        <taxon>Ascomycota</taxon>
        <taxon>Taphrinomycotina</taxon>
        <taxon>Pneumocystomycetes</taxon>
        <taxon>Pneumocystaceae</taxon>
        <taxon>Pneumocystis</taxon>
    </lineage>
</organism>
<gene>
    <name evidence="1" type="ORF">PORY_001519</name>
</gene>
<evidence type="ECO:0000313" key="2">
    <source>
        <dbReference type="Proteomes" id="UP000768646"/>
    </source>
</evidence>
<sequence length="356" mass="41824">MSSSENAFFLANSESTLLSSLPSINLSFDEMKVKMMQFTAKFDKFVMDTKEKQLEAKNNYSKAIAGDREIQKSLQKQIENYKKIEEDTFLAIEKEKQEIAEAERSIAEFTEKKAMMLEKKEYLSQKIQDINQAIQKKRERRANMRHMLIKQASKNQPELQFWEDYLSMKIEGVKDDFLKIIFTHIDENDWEREFYFVINLSKRDYESRQQNKYFATQSWPVMLSKKRIFVYSAAGVAVWVFALGLSFNHQRFISPVVSYLIYQLKCSPIAQSYLGENIDFTCKWPWISGEINYLKGRIDLSFRVGGSQYIEDRATVKFKSVRKSSNSEWITLVWAIFPDKSSQEVSLLQELSLTHE</sequence>
<protein>
    <submittedName>
        <fullName evidence="1">Uncharacterized protein</fullName>
    </submittedName>
</protein>
<keyword evidence="2" id="KW-1185">Reference proteome</keyword>
<dbReference type="Proteomes" id="UP000768646">
    <property type="component" value="Unassembled WGS sequence"/>
</dbReference>
<dbReference type="EMBL" id="JABTEG010000004">
    <property type="protein sequence ID" value="KAG4305349.1"/>
    <property type="molecule type" value="Genomic_DNA"/>
</dbReference>
<reference evidence="1 2" key="1">
    <citation type="journal article" date="2021" name="Commun. Biol.">
        <title>Genomic insights into the host specific adaptation of the Pneumocystis genus.</title>
        <authorList>
            <person name="Cisse O.H."/>
            <person name="Ma L."/>
            <person name="Dekker J.P."/>
            <person name="Khil P.P."/>
            <person name="Youn J.-H."/>
            <person name="Brenchley J.M."/>
            <person name="Blair R."/>
            <person name="Pahar B."/>
            <person name="Chabe M."/>
            <person name="Van Rompay K.K.A."/>
            <person name="Keesler R."/>
            <person name="Sukura A."/>
            <person name="Hirsch V."/>
            <person name="Kutty G."/>
            <person name="Liu Y."/>
            <person name="Peng L."/>
            <person name="Chen J."/>
            <person name="Song J."/>
            <person name="Weissenbacher-Lang C."/>
            <person name="Xu J."/>
            <person name="Upham N.S."/>
            <person name="Stajich J.E."/>
            <person name="Cuomo C.A."/>
            <person name="Cushion M.T."/>
            <person name="Kovacs J.A."/>
        </authorList>
    </citation>
    <scope>NUCLEOTIDE SEQUENCE [LARGE SCALE GENOMIC DNA]</scope>
    <source>
        <strain evidence="1 2">RABM</strain>
    </source>
</reference>
<accession>A0ACB7CC76</accession>
<proteinExistence type="predicted"/>